<dbReference type="Pfam" id="PF07686">
    <property type="entry name" value="V-set"/>
    <property type="match status" value="1"/>
</dbReference>
<dbReference type="Gene3D" id="2.60.40.10">
    <property type="entry name" value="Immunoglobulins"/>
    <property type="match status" value="1"/>
</dbReference>
<dbReference type="SUPFAM" id="SSF48726">
    <property type="entry name" value="Immunoglobulin"/>
    <property type="match status" value="1"/>
</dbReference>
<reference evidence="4 5" key="1">
    <citation type="submission" date="2024-04" db="EMBL/GenBank/DDBJ databases">
        <authorList>
            <person name="Waldvogel A.-M."/>
            <person name="Schoenle A."/>
        </authorList>
    </citation>
    <scope>NUCLEOTIDE SEQUENCE [LARGE SCALE GENOMIC DNA]</scope>
</reference>
<dbReference type="EMBL" id="OZ035841">
    <property type="protein sequence ID" value="CAL1589676.1"/>
    <property type="molecule type" value="Genomic_DNA"/>
</dbReference>
<feature type="domain" description="Immunoglobulin V-set" evidence="3">
    <location>
        <begin position="77"/>
        <end position="155"/>
    </location>
</feature>
<evidence type="ECO:0000313" key="5">
    <source>
        <dbReference type="Proteomes" id="UP001497482"/>
    </source>
</evidence>
<feature type="compositionally biased region" description="Basic and acidic residues" evidence="1">
    <location>
        <begin position="164"/>
        <end position="184"/>
    </location>
</feature>
<dbReference type="InterPro" id="IPR013783">
    <property type="entry name" value="Ig-like_fold"/>
</dbReference>
<accession>A0AAV2KN69</accession>
<keyword evidence="2" id="KW-1133">Transmembrane helix</keyword>
<evidence type="ECO:0000256" key="2">
    <source>
        <dbReference type="SAM" id="Phobius"/>
    </source>
</evidence>
<keyword evidence="2" id="KW-0472">Membrane</keyword>
<dbReference type="AlphaFoldDB" id="A0AAV2KN69"/>
<dbReference type="Proteomes" id="UP001497482">
    <property type="component" value="Chromosome 19"/>
</dbReference>
<sequence>MLLVSDHVSGNNGSVSSETLRSMVLRRPERGAAGGLVLMVLMVLLVLLDTAHGLRTQTVSEGAEVLLQWDAGSRLRSLHISCHFSPGPGPGGLSPGHSLGPPRLVLEVQRGEQRTSQQDPQFWGRVSCSQGPQGEVTVHLTRVTLRDSGSYTCDSATRTGSFKTEDFELRVDGPDSDAEPHGPEQTEDTWSPQRTRMIPVVVVCLVGLAVVALISVIKFNDQKLLRKLTDHVEDHVDSRRGSPVLHKTVRDEGPQFSIKQLVSM</sequence>
<organism evidence="4 5">
    <name type="scientific">Knipowitschia caucasica</name>
    <name type="common">Caucasian dwarf goby</name>
    <name type="synonym">Pomatoschistus caucasicus</name>
    <dbReference type="NCBI Taxonomy" id="637954"/>
    <lineage>
        <taxon>Eukaryota</taxon>
        <taxon>Metazoa</taxon>
        <taxon>Chordata</taxon>
        <taxon>Craniata</taxon>
        <taxon>Vertebrata</taxon>
        <taxon>Euteleostomi</taxon>
        <taxon>Actinopterygii</taxon>
        <taxon>Neopterygii</taxon>
        <taxon>Teleostei</taxon>
        <taxon>Neoteleostei</taxon>
        <taxon>Acanthomorphata</taxon>
        <taxon>Gobiaria</taxon>
        <taxon>Gobiiformes</taxon>
        <taxon>Gobioidei</taxon>
        <taxon>Gobiidae</taxon>
        <taxon>Gobiinae</taxon>
        <taxon>Knipowitschia</taxon>
    </lineage>
</organism>
<keyword evidence="5" id="KW-1185">Reference proteome</keyword>
<feature type="transmembrane region" description="Helical" evidence="2">
    <location>
        <begin position="31"/>
        <end position="48"/>
    </location>
</feature>
<feature type="transmembrane region" description="Helical" evidence="2">
    <location>
        <begin position="197"/>
        <end position="217"/>
    </location>
</feature>
<dbReference type="InterPro" id="IPR036179">
    <property type="entry name" value="Ig-like_dom_sf"/>
</dbReference>
<proteinExistence type="predicted"/>
<evidence type="ECO:0000256" key="1">
    <source>
        <dbReference type="SAM" id="MobiDB-lite"/>
    </source>
</evidence>
<gene>
    <name evidence="4" type="ORF">KC01_LOCUS19297</name>
</gene>
<protein>
    <recommendedName>
        <fullName evidence="3">Immunoglobulin V-set domain-containing protein</fullName>
    </recommendedName>
</protein>
<dbReference type="SMART" id="SM00406">
    <property type="entry name" value="IGv"/>
    <property type="match status" value="1"/>
</dbReference>
<keyword evidence="2" id="KW-0812">Transmembrane</keyword>
<evidence type="ECO:0000313" key="4">
    <source>
        <dbReference type="EMBL" id="CAL1589676.1"/>
    </source>
</evidence>
<dbReference type="InterPro" id="IPR013106">
    <property type="entry name" value="Ig_V-set"/>
</dbReference>
<name>A0AAV2KN69_KNICA</name>
<feature type="region of interest" description="Disordered" evidence="1">
    <location>
        <begin position="164"/>
        <end position="192"/>
    </location>
</feature>
<evidence type="ECO:0000259" key="3">
    <source>
        <dbReference type="SMART" id="SM00406"/>
    </source>
</evidence>